<feature type="region of interest" description="Disordered" evidence="8">
    <location>
        <begin position="807"/>
        <end position="856"/>
    </location>
</feature>
<dbReference type="PANTHER" id="PTHR12346:SF0">
    <property type="entry name" value="SIN3A, ISOFORM G"/>
    <property type="match status" value="1"/>
</dbReference>
<keyword evidence="11" id="KW-1185">Reference proteome</keyword>
<dbReference type="FunFam" id="1.20.1160.11:FF:000002">
    <property type="entry name" value="Paired amphipathic helix protein SIN3"/>
    <property type="match status" value="1"/>
</dbReference>
<feature type="region of interest" description="Disordered" evidence="8">
    <location>
        <begin position="120"/>
        <end position="179"/>
    </location>
</feature>
<keyword evidence="6 7" id="KW-0539">Nucleus</keyword>
<feature type="region of interest" description="Disordered" evidence="8">
    <location>
        <begin position="718"/>
        <end position="741"/>
    </location>
</feature>
<feature type="region of interest" description="Disordered" evidence="8">
    <location>
        <begin position="343"/>
        <end position="382"/>
    </location>
</feature>
<organism evidence="10 11">
    <name type="scientific">Gymnopilus junonius</name>
    <name type="common">Spectacular rustgill mushroom</name>
    <name type="synonym">Gymnopilus spectabilis subsp. junonius</name>
    <dbReference type="NCBI Taxonomy" id="109634"/>
    <lineage>
        <taxon>Eukaryota</taxon>
        <taxon>Fungi</taxon>
        <taxon>Dikarya</taxon>
        <taxon>Basidiomycota</taxon>
        <taxon>Agaricomycotina</taxon>
        <taxon>Agaricomycetes</taxon>
        <taxon>Agaricomycetidae</taxon>
        <taxon>Agaricales</taxon>
        <taxon>Agaricineae</taxon>
        <taxon>Hymenogastraceae</taxon>
        <taxon>Gymnopilus</taxon>
    </lineage>
</organism>
<feature type="compositionally biased region" description="Basic and acidic residues" evidence="8">
    <location>
        <begin position="296"/>
        <end position="305"/>
    </location>
</feature>
<evidence type="ECO:0000256" key="7">
    <source>
        <dbReference type="PROSITE-ProRule" id="PRU00810"/>
    </source>
</evidence>
<evidence type="ECO:0000256" key="2">
    <source>
        <dbReference type="ARBA" id="ARBA00022491"/>
    </source>
</evidence>
<feature type="region of interest" description="Disordered" evidence="8">
    <location>
        <begin position="1"/>
        <end position="25"/>
    </location>
</feature>
<evidence type="ECO:0000256" key="5">
    <source>
        <dbReference type="ARBA" id="ARBA00023163"/>
    </source>
</evidence>
<evidence type="ECO:0000313" key="11">
    <source>
        <dbReference type="Proteomes" id="UP000724874"/>
    </source>
</evidence>
<feature type="domain" description="Histone deacetylase interacting" evidence="9">
    <location>
        <begin position="478"/>
        <end position="579"/>
    </location>
</feature>
<dbReference type="InterPro" id="IPR013194">
    <property type="entry name" value="HDAC_interact_dom"/>
</dbReference>
<keyword evidence="4" id="KW-0805">Transcription regulation</keyword>
<dbReference type="PROSITE" id="PS51477">
    <property type="entry name" value="PAH"/>
    <property type="match status" value="2"/>
</dbReference>
<evidence type="ECO:0000256" key="4">
    <source>
        <dbReference type="ARBA" id="ARBA00023015"/>
    </source>
</evidence>
<dbReference type="InterPro" id="IPR031693">
    <property type="entry name" value="Sin3_C"/>
</dbReference>
<feature type="compositionally biased region" description="Polar residues" evidence="8">
    <location>
        <begin position="362"/>
        <end position="372"/>
    </location>
</feature>
<keyword evidence="2" id="KW-0678">Repressor</keyword>
<dbReference type="SUPFAM" id="SSF47762">
    <property type="entry name" value="PAH2 domain"/>
    <property type="match status" value="3"/>
</dbReference>
<feature type="region of interest" description="Disordered" evidence="8">
    <location>
        <begin position="251"/>
        <end position="329"/>
    </location>
</feature>
<dbReference type="GO" id="GO:0003714">
    <property type="term" value="F:transcription corepressor activity"/>
    <property type="evidence" value="ECO:0007669"/>
    <property type="project" value="InterPro"/>
</dbReference>
<dbReference type="InterPro" id="IPR003822">
    <property type="entry name" value="PAH"/>
</dbReference>
<dbReference type="Pfam" id="PF02671">
    <property type="entry name" value="PAH"/>
    <property type="match status" value="3"/>
</dbReference>
<keyword evidence="3" id="KW-0677">Repeat</keyword>
<comment type="caution">
    <text evidence="10">The sequence shown here is derived from an EMBL/GenBank/DDBJ whole genome shotgun (WGS) entry which is preliminary data.</text>
</comment>
<evidence type="ECO:0000256" key="3">
    <source>
        <dbReference type="ARBA" id="ARBA00022737"/>
    </source>
</evidence>
<protein>
    <recommendedName>
        <fullName evidence="9">Histone deacetylase interacting domain-containing protein</fullName>
    </recommendedName>
</protein>
<dbReference type="EMBL" id="JADNYJ010000418">
    <property type="protein sequence ID" value="KAF8869638.1"/>
    <property type="molecule type" value="Genomic_DNA"/>
</dbReference>
<evidence type="ECO:0000259" key="9">
    <source>
        <dbReference type="SMART" id="SM00761"/>
    </source>
</evidence>
<evidence type="ECO:0000256" key="8">
    <source>
        <dbReference type="SAM" id="MobiDB-lite"/>
    </source>
</evidence>
<dbReference type="Gene3D" id="1.20.1160.11">
    <property type="entry name" value="Paired amphipathic helix"/>
    <property type="match status" value="3"/>
</dbReference>
<evidence type="ECO:0000256" key="1">
    <source>
        <dbReference type="ARBA" id="ARBA00004123"/>
    </source>
</evidence>
<keyword evidence="5" id="KW-0804">Transcription</keyword>
<dbReference type="Proteomes" id="UP000724874">
    <property type="component" value="Unassembled WGS sequence"/>
</dbReference>
<dbReference type="GO" id="GO:0070822">
    <property type="term" value="C:Sin3-type complex"/>
    <property type="evidence" value="ECO:0007669"/>
    <property type="project" value="TreeGrafter"/>
</dbReference>
<feature type="compositionally biased region" description="Basic and acidic residues" evidence="8">
    <location>
        <begin position="720"/>
        <end position="741"/>
    </location>
</feature>
<dbReference type="InterPro" id="IPR036600">
    <property type="entry name" value="PAH_sf"/>
</dbReference>
<sequence length="1284" mass="144475">MAEHEPAHQRSRRGSPMDPHSYSSLDRPLNVADALTYLDAVKVQFQDQPDVYNHFLDIMKEFKNEQQVIDTPGVIKRVSHLFNGHPSLIQGFNTFLPVGYRIECSMDPHDAGFITVTTPSGTTLHTTNNGPGRALTWSSAPSAPPPRHDPSSGYFGPNDHGALAPPPVPSPDPRTYGMDGQAIEPAVQYVQKIKQRCDPETYRQFLDILSRYHHKPDTIDEEEVSRQIARLFKDAPDLRADFRVFMPDRSQQLMDDVPSHARDREKNRRNKLDVAASPMNVNAQPATSQKRKRKAPEKDREREKGSTPAKVVPPPAKKPKHAAPAQDLTPVSYNPKHVVASNAAVPPAASSSPRRSHHALPATQQHPQSSLRATAAPHPSDDTHFFDRVKHALDNRDLYNEFLKLVNLFAQDYIDTARLVKESKNFLGNTELYKQFREILGWDEKKEREHFLKDQNERSGWAKPAIVALPERPGRVDLSEKYGSYRRVSPSVASMTCSGRDEMCRSVLNDDWVSLPSWTSEDSGFIFHRKNIYEEALHRSEEERHEYDFHIEAITRTIAMLEPFNNNKLACLPTPEDGKPKPTVAGSWKAIHQRVIKKIYGREAGLQVVAALHEQPLLAVPVVLARLKQKEEEWKRAQREWNKVWRDVDARNYLKSLDHQAVMWKVKEKKALGVKSLVYEIETAREEQHSKRAALVDRTFERTRPRYHLAFAFGEDEAEGEKGEKNSKGKEKEKDSKEKNKEAMGILQDAIKLVFSFLDRTSGQISGQERKRIENFLRVFVPLFFSFGSVEFNSGLLHHETIVESENEAVSDTNEDTESAALVPPAPTANTSTSSANGKGRGGRKHQSNHSSGDLRKKLLKSEQAKSTSGRKTRGGASPAVSRFASPVVFGSAGEEAALAGLDVMFVFPPGAGKRSSKINNVFFSNTTFYVLMRLIEILYSRLRLFKGLSAELARKAEEKTKASTSSSANSASPSAPIVVDKKHYYDILLGQCEAVFMNELEQHVFEEQTRVMFGYKDAYKIFTIDKVIGGIIKQAQNVVADPKSQELLELLKRERSLMTPTTQDRTNYRHQVENILGPDENVFRIDWLSQSKTMTIQLIGRDDATFDDSEALSGRWQTYIDAYVSADSTEGILQSRVRRPYLRRNLPAAIRETQPDVSSRDGMEIKVCVRTYRLFYVPKTGDLMWKHRSKEEMEKNAKQLKTRNRLRRKWLEVGVDKLGPEAVGSVVEAAQDSGDAQTEIQQTQSASEVEVIPTSKVDAPAPPLPAPVTSAVAVVPILTPASS</sequence>
<dbReference type="FunFam" id="1.20.1160.11:FF:000001">
    <property type="entry name" value="Paired amphipathic helix protein Sin3"/>
    <property type="match status" value="1"/>
</dbReference>
<dbReference type="OrthoDB" id="10265969at2759"/>
<feature type="compositionally biased region" description="Polar residues" evidence="8">
    <location>
        <begin position="279"/>
        <end position="288"/>
    </location>
</feature>
<comment type="subcellular location">
    <subcellularLocation>
        <location evidence="1 7">Nucleus</location>
    </subcellularLocation>
</comment>
<accession>A0A9P5TEK2</accession>
<feature type="compositionally biased region" description="Acidic residues" evidence="8">
    <location>
        <begin position="807"/>
        <end position="818"/>
    </location>
</feature>
<dbReference type="InterPro" id="IPR039774">
    <property type="entry name" value="Sin3-like"/>
</dbReference>
<gene>
    <name evidence="10" type="ORF">CPB84DRAFT_1754931</name>
</gene>
<name>A0A9P5TEK2_GYMJU</name>
<feature type="compositionally biased region" description="Low complexity" evidence="8">
    <location>
        <begin position="343"/>
        <end position="353"/>
    </location>
</feature>
<reference evidence="10" key="1">
    <citation type="submission" date="2020-11" db="EMBL/GenBank/DDBJ databases">
        <authorList>
            <consortium name="DOE Joint Genome Institute"/>
            <person name="Ahrendt S."/>
            <person name="Riley R."/>
            <person name="Andreopoulos W."/>
            <person name="LaButti K."/>
            <person name="Pangilinan J."/>
            <person name="Ruiz-duenas F.J."/>
            <person name="Barrasa J.M."/>
            <person name="Sanchez-Garcia M."/>
            <person name="Camarero S."/>
            <person name="Miyauchi S."/>
            <person name="Serrano A."/>
            <person name="Linde D."/>
            <person name="Babiker R."/>
            <person name="Drula E."/>
            <person name="Ayuso-Fernandez I."/>
            <person name="Pacheco R."/>
            <person name="Padilla G."/>
            <person name="Ferreira P."/>
            <person name="Barriuso J."/>
            <person name="Kellner H."/>
            <person name="Castanera R."/>
            <person name="Alfaro M."/>
            <person name="Ramirez L."/>
            <person name="Pisabarro A.G."/>
            <person name="Kuo A."/>
            <person name="Tritt A."/>
            <person name="Lipzen A."/>
            <person name="He G."/>
            <person name="Yan M."/>
            <person name="Ng V."/>
            <person name="Cullen D."/>
            <person name="Martin F."/>
            <person name="Rosso M.-N."/>
            <person name="Henrissat B."/>
            <person name="Hibbett D."/>
            <person name="Martinez A.T."/>
            <person name="Grigoriev I.V."/>
        </authorList>
    </citation>
    <scope>NUCLEOTIDE SEQUENCE</scope>
    <source>
        <strain evidence="10">AH 44721</strain>
    </source>
</reference>
<dbReference type="Pfam" id="PF16879">
    <property type="entry name" value="Sin3a_C"/>
    <property type="match status" value="1"/>
</dbReference>
<dbReference type="GO" id="GO:0000122">
    <property type="term" value="P:negative regulation of transcription by RNA polymerase II"/>
    <property type="evidence" value="ECO:0007669"/>
    <property type="project" value="TreeGrafter"/>
</dbReference>
<feature type="compositionally biased region" description="Polar residues" evidence="8">
    <location>
        <begin position="828"/>
        <end position="837"/>
    </location>
</feature>
<dbReference type="SMART" id="SM00761">
    <property type="entry name" value="HDAC_interact"/>
    <property type="match status" value="1"/>
</dbReference>
<evidence type="ECO:0000313" key="10">
    <source>
        <dbReference type="EMBL" id="KAF8869638.1"/>
    </source>
</evidence>
<feature type="compositionally biased region" description="Polar residues" evidence="8">
    <location>
        <begin position="120"/>
        <end position="141"/>
    </location>
</feature>
<feature type="compositionally biased region" description="Basic and acidic residues" evidence="8">
    <location>
        <begin position="257"/>
        <end position="272"/>
    </location>
</feature>
<proteinExistence type="predicted"/>
<dbReference type="PANTHER" id="PTHR12346">
    <property type="entry name" value="SIN3B-RELATED"/>
    <property type="match status" value="1"/>
</dbReference>
<dbReference type="Pfam" id="PF08295">
    <property type="entry name" value="Sin3_corepress"/>
    <property type="match status" value="1"/>
</dbReference>
<evidence type="ECO:0000256" key="6">
    <source>
        <dbReference type="ARBA" id="ARBA00023242"/>
    </source>
</evidence>